<reference evidence="2" key="1">
    <citation type="submission" date="2021-07" db="EMBL/GenBank/DDBJ databases">
        <authorList>
            <person name="Catto M.A."/>
            <person name="Jacobson A."/>
            <person name="Kennedy G."/>
            <person name="Labadie P."/>
            <person name="Hunt B.G."/>
            <person name="Srinivasan R."/>
        </authorList>
    </citation>
    <scope>NUCLEOTIDE SEQUENCE</scope>
    <source>
        <strain evidence="2">PL_HMW_Pooled</strain>
        <tissue evidence="2">Head</tissue>
    </source>
</reference>
<dbReference type="AlphaFoldDB" id="A0AAE1GX08"/>
<accession>A0AAE1GX08</accession>
<protein>
    <submittedName>
        <fullName evidence="2">Exportin-T</fullName>
    </submittedName>
</protein>
<dbReference type="Pfam" id="PF21787">
    <property type="entry name" value="TNP-like_RNaseH_N"/>
    <property type="match status" value="1"/>
</dbReference>
<name>A0AAE1GX08_9NEOP</name>
<dbReference type="InterPro" id="IPR048365">
    <property type="entry name" value="TNP-like_RNaseH_N"/>
</dbReference>
<evidence type="ECO:0000259" key="1">
    <source>
        <dbReference type="Pfam" id="PF21787"/>
    </source>
</evidence>
<organism evidence="2 3">
    <name type="scientific">Frankliniella fusca</name>
    <dbReference type="NCBI Taxonomy" id="407009"/>
    <lineage>
        <taxon>Eukaryota</taxon>
        <taxon>Metazoa</taxon>
        <taxon>Ecdysozoa</taxon>
        <taxon>Arthropoda</taxon>
        <taxon>Hexapoda</taxon>
        <taxon>Insecta</taxon>
        <taxon>Pterygota</taxon>
        <taxon>Neoptera</taxon>
        <taxon>Paraneoptera</taxon>
        <taxon>Thysanoptera</taxon>
        <taxon>Terebrantia</taxon>
        <taxon>Thripoidea</taxon>
        <taxon>Thripidae</taxon>
        <taxon>Frankliniella</taxon>
    </lineage>
</organism>
<feature type="domain" description="Transposable element P transposase-like RNase H" evidence="1">
    <location>
        <begin position="21"/>
        <end position="113"/>
    </location>
</feature>
<evidence type="ECO:0000313" key="3">
    <source>
        <dbReference type="Proteomes" id="UP001219518"/>
    </source>
</evidence>
<reference evidence="2" key="2">
    <citation type="journal article" date="2023" name="BMC Genomics">
        <title>Pest status, molecular evolution, and epigenetic factors derived from the genome assembly of Frankliniella fusca, a thysanopteran phytovirus vector.</title>
        <authorList>
            <person name="Catto M.A."/>
            <person name="Labadie P.E."/>
            <person name="Jacobson A.L."/>
            <person name="Kennedy G.G."/>
            <person name="Srinivasan R."/>
            <person name="Hunt B.G."/>
        </authorList>
    </citation>
    <scope>NUCLEOTIDE SEQUENCE</scope>
    <source>
        <strain evidence="2">PL_HMW_Pooled</strain>
    </source>
</reference>
<dbReference type="EMBL" id="JAHWGI010000195">
    <property type="protein sequence ID" value="KAK3910782.1"/>
    <property type="molecule type" value="Genomic_DNA"/>
</dbReference>
<sequence>MVKLPSRSTLFEYSHVENVVEGIDRTVLQSVSNRVANFPEKHKKFHVLIGDEMYISQNLVFQKSTGKMIGYTSLNHIDKEVADLEKCIDNPDAEMEEIVAEKVMVYMIKGVSNGALCPPGAASSSAKERTVSHLLCCYERGPARHRDSPYG</sequence>
<comment type="caution">
    <text evidence="2">The sequence shown here is derived from an EMBL/GenBank/DDBJ whole genome shotgun (WGS) entry which is preliminary data.</text>
</comment>
<proteinExistence type="predicted"/>
<evidence type="ECO:0000313" key="2">
    <source>
        <dbReference type="EMBL" id="KAK3910782.1"/>
    </source>
</evidence>
<gene>
    <name evidence="2" type="ORF">KUF71_004270</name>
</gene>
<keyword evidence="3" id="KW-1185">Reference proteome</keyword>
<dbReference type="Proteomes" id="UP001219518">
    <property type="component" value="Unassembled WGS sequence"/>
</dbReference>